<evidence type="ECO:0000256" key="4">
    <source>
        <dbReference type="ARBA" id="ARBA00023015"/>
    </source>
</evidence>
<reference evidence="12" key="2">
    <citation type="submission" date="2021-04" db="EMBL/GenBank/DDBJ databases">
        <authorList>
            <person name="Gilroy R."/>
        </authorList>
    </citation>
    <scope>NUCLEOTIDE SEQUENCE</scope>
    <source>
        <strain evidence="12">CHK188-11489</strain>
    </source>
</reference>
<evidence type="ECO:0000259" key="11">
    <source>
        <dbReference type="PROSITE" id="PS51755"/>
    </source>
</evidence>
<dbReference type="PANTHER" id="PTHR48111">
    <property type="entry name" value="REGULATOR OF RPOS"/>
    <property type="match status" value="1"/>
</dbReference>
<reference evidence="12" key="1">
    <citation type="journal article" date="2021" name="PeerJ">
        <title>Extensive microbial diversity within the chicken gut microbiome revealed by metagenomics and culture.</title>
        <authorList>
            <person name="Gilroy R."/>
            <person name="Ravi A."/>
            <person name="Getino M."/>
            <person name="Pursley I."/>
            <person name="Horton D.L."/>
            <person name="Alikhan N.F."/>
            <person name="Baker D."/>
            <person name="Gharbi K."/>
            <person name="Hall N."/>
            <person name="Watson M."/>
            <person name="Adriaenssens E.M."/>
            <person name="Foster-Nyarko E."/>
            <person name="Jarju S."/>
            <person name="Secka A."/>
            <person name="Antonio M."/>
            <person name="Oren A."/>
            <person name="Chaudhuri R.R."/>
            <person name="La Ragione R."/>
            <person name="Hildebrand F."/>
            <person name="Pallen M.J."/>
        </authorList>
    </citation>
    <scope>NUCLEOTIDE SEQUENCE</scope>
    <source>
        <strain evidence="12">CHK188-11489</strain>
    </source>
</reference>
<dbReference type="FunFam" id="1.10.10.10:FF:000018">
    <property type="entry name" value="DNA-binding response regulator ResD"/>
    <property type="match status" value="1"/>
</dbReference>
<dbReference type="GO" id="GO:0006355">
    <property type="term" value="P:regulation of DNA-templated transcription"/>
    <property type="evidence" value="ECO:0007669"/>
    <property type="project" value="InterPro"/>
</dbReference>
<dbReference type="SMART" id="SM00448">
    <property type="entry name" value="REC"/>
    <property type="match status" value="1"/>
</dbReference>
<dbReference type="GO" id="GO:0032993">
    <property type="term" value="C:protein-DNA complex"/>
    <property type="evidence" value="ECO:0007669"/>
    <property type="project" value="TreeGrafter"/>
</dbReference>
<dbReference type="CDD" id="cd17574">
    <property type="entry name" value="REC_OmpR"/>
    <property type="match status" value="1"/>
</dbReference>
<evidence type="ECO:0000256" key="2">
    <source>
        <dbReference type="ARBA" id="ARBA00022553"/>
    </source>
</evidence>
<organism evidence="12 13">
    <name type="scientific">Candidatus Gemmiger avistercoris</name>
    <dbReference type="NCBI Taxonomy" id="2838606"/>
    <lineage>
        <taxon>Bacteria</taxon>
        <taxon>Bacillati</taxon>
        <taxon>Bacillota</taxon>
        <taxon>Clostridia</taxon>
        <taxon>Eubacteriales</taxon>
        <taxon>Gemmiger</taxon>
    </lineage>
</organism>
<dbReference type="GO" id="GO:0000976">
    <property type="term" value="F:transcription cis-regulatory region binding"/>
    <property type="evidence" value="ECO:0007669"/>
    <property type="project" value="TreeGrafter"/>
</dbReference>
<proteinExistence type="predicted"/>
<dbReference type="InterPro" id="IPR016032">
    <property type="entry name" value="Sig_transdc_resp-reg_C-effctor"/>
</dbReference>
<evidence type="ECO:0000256" key="3">
    <source>
        <dbReference type="ARBA" id="ARBA00023012"/>
    </source>
</evidence>
<dbReference type="PANTHER" id="PTHR48111:SF1">
    <property type="entry name" value="TWO-COMPONENT RESPONSE REGULATOR ORR33"/>
    <property type="match status" value="1"/>
</dbReference>
<dbReference type="Gene3D" id="3.40.50.2300">
    <property type="match status" value="1"/>
</dbReference>
<dbReference type="InterPro" id="IPR039420">
    <property type="entry name" value="WalR-like"/>
</dbReference>
<name>A0A9D2JN51_9FIRM</name>
<evidence type="ECO:0000313" key="13">
    <source>
        <dbReference type="Proteomes" id="UP000824105"/>
    </source>
</evidence>
<evidence type="ECO:0000259" key="10">
    <source>
        <dbReference type="PROSITE" id="PS50110"/>
    </source>
</evidence>
<evidence type="ECO:0000256" key="5">
    <source>
        <dbReference type="ARBA" id="ARBA00023125"/>
    </source>
</evidence>
<feature type="modified residue" description="4-aspartylphosphate" evidence="8">
    <location>
        <position position="52"/>
    </location>
</feature>
<keyword evidence="3" id="KW-0902">Two-component regulatory system</keyword>
<dbReference type="InterPro" id="IPR011006">
    <property type="entry name" value="CheY-like_superfamily"/>
</dbReference>
<feature type="DNA-binding region" description="OmpR/PhoB-type" evidence="9">
    <location>
        <begin position="129"/>
        <end position="228"/>
    </location>
</feature>
<dbReference type="InterPro" id="IPR036388">
    <property type="entry name" value="WH-like_DNA-bd_sf"/>
</dbReference>
<dbReference type="Gene3D" id="6.10.250.690">
    <property type="match status" value="1"/>
</dbReference>
<dbReference type="InterPro" id="IPR001867">
    <property type="entry name" value="OmpR/PhoB-type_DNA-bd"/>
</dbReference>
<dbReference type="SUPFAM" id="SSF46894">
    <property type="entry name" value="C-terminal effector domain of the bipartite response regulators"/>
    <property type="match status" value="1"/>
</dbReference>
<dbReference type="CDD" id="cd00383">
    <property type="entry name" value="trans_reg_C"/>
    <property type="match status" value="1"/>
</dbReference>
<evidence type="ECO:0000256" key="8">
    <source>
        <dbReference type="PROSITE-ProRule" id="PRU00169"/>
    </source>
</evidence>
<dbReference type="Pfam" id="PF00486">
    <property type="entry name" value="Trans_reg_C"/>
    <property type="match status" value="1"/>
</dbReference>
<dbReference type="PROSITE" id="PS50110">
    <property type="entry name" value="RESPONSE_REGULATORY"/>
    <property type="match status" value="1"/>
</dbReference>
<dbReference type="PROSITE" id="PS51755">
    <property type="entry name" value="OMPR_PHOB"/>
    <property type="match status" value="1"/>
</dbReference>
<evidence type="ECO:0000313" key="12">
    <source>
        <dbReference type="EMBL" id="HIZ61610.1"/>
    </source>
</evidence>
<dbReference type="SMART" id="SM00862">
    <property type="entry name" value="Trans_reg_C"/>
    <property type="match status" value="1"/>
</dbReference>
<comment type="function">
    <text evidence="7">May play the central regulatory role in sporulation. It may be an element of the effector pathway responsible for the activation of sporulation genes in response to nutritional stress. Spo0A may act in concert with spo0H (a sigma factor) to control the expression of some genes that are critical to the sporulation process.</text>
</comment>
<feature type="domain" description="Response regulatory" evidence="10">
    <location>
        <begin position="3"/>
        <end position="116"/>
    </location>
</feature>
<accession>A0A9D2JN51</accession>
<keyword evidence="6" id="KW-0804">Transcription</keyword>
<evidence type="ECO:0000256" key="1">
    <source>
        <dbReference type="ARBA" id="ARBA00018672"/>
    </source>
</evidence>
<dbReference type="GO" id="GO:0005829">
    <property type="term" value="C:cytosol"/>
    <property type="evidence" value="ECO:0007669"/>
    <property type="project" value="TreeGrafter"/>
</dbReference>
<evidence type="ECO:0000256" key="6">
    <source>
        <dbReference type="ARBA" id="ARBA00023163"/>
    </source>
</evidence>
<dbReference type="SUPFAM" id="SSF52172">
    <property type="entry name" value="CheY-like"/>
    <property type="match status" value="1"/>
</dbReference>
<comment type="caution">
    <text evidence="12">The sequence shown here is derived from an EMBL/GenBank/DDBJ whole genome shotgun (WGS) entry which is preliminary data.</text>
</comment>
<feature type="domain" description="OmpR/PhoB-type" evidence="11">
    <location>
        <begin position="129"/>
        <end position="228"/>
    </location>
</feature>
<dbReference type="AlphaFoldDB" id="A0A9D2JN51"/>
<gene>
    <name evidence="12" type="ORF">H9724_02425</name>
</gene>
<evidence type="ECO:0000256" key="7">
    <source>
        <dbReference type="ARBA" id="ARBA00024867"/>
    </source>
</evidence>
<keyword evidence="4" id="KW-0805">Transcription regulation</keyword>
<dbReference type="Gene3D" id="1.10.10.10">
    <property type="entry name" value="Winged helix-like DNA-binding domain superfamily/Winged helix DNA-binding domain"/>
    <property type="match status" value="1"/>
</dbReference>
<dbReference type="Pfam" id="PF00072">
    <property type="entry name" value="Response_reg"/>
    <property type="match status" value="1"/>
</dbReference>
<protein>
    <recommendedName>
        <fullName evidence="1">Stage 0 sporulation protein A homolog</fullName>
    </recommendedName>
</protein>
<dbReference type="InterPro" id="IPR001789">
    <property type="entry name" value="Sig_transdc_resp-reg_receiver"/>
</dbReference>
<keyword evidence="5 9" id="KW-0238">DNA-binding</keyword>
<evidence type="ECO:0000256" key="9">
    <source>
        <dbReference type="PROSITE-ProRule" id="PRU01091"/>
    </source>
</evidence>
<dbReference type="GO" id="GO:0000156">
    <property type="term" value="F:phosphorelay response regulator activity"/>
    <property type="evidence" value="ECO:0007669"/>
    <property type="project" value="TreeGrafter"/>
</dbReference>
<dbReference type="Proteomes" id="UP000824105">
    <property type="component" value="Unassembled WGS sequence"/>
</dbReference>
<dbReference type="EMBL" id="DXBF01000018">
    <property type="protein sequence ID" value="HIZ61610.1"/>
    <property type="molecule type" value="Genomic_DNA"/>
</dbReference>
<keyword evidence="2 8" id="KW-0597">Phosphoprotein</keyword>
<sequence>MYRVLLIDDDRDLCALIRQCALADGMDVEPCHSGREGLEQLRRQAYQLVVLDLMLPGMDGFAVLDEIRAASRLPVLMLTARDDSSSKVRGLRAGADDYLTKPFLMEELTARMASLIRRYTRFNQPQDPPGKLHYTGLEIDPEGRCITTAGGTFELPRREFDVLMLLARHQGRILTKQQIYEAVWQEPYCYDDSNIMAVISRLRKKLESAPGAPQYIQTIKGIGYRFNREV</sequence>